<gene>
    <name evidence="1" type="ORF">O1611_g5494</name>
</gene>
<name>A0ACC2JLL8_9PEZI</name>
<keyword evidence="2" id="KW-1185">Reference proteome</keyword>
<accession>A0ACC2JLL8</accession>
<protein>
    <submittedName>
        <fullName evidence="1">Uncharacterized protein</fullName>
    </submittedName>
</protein>
<proteinExistence type="predicted"/>
<organism evidence="1 2">
    <name type="scientific">Lasiodiplodia mahajangana</name>
    <dbReference type="NCBI Taxonomy" id="1108764"/>
    <lineage>
        <taxon>Eukaryota</taxon>
        <taxon>Fungi</taxon>
        <taxon>Dikarya</taxon>
        <taxon>Ascomycota</taxon>
        <taxon>Pezizomycotina</taxon>
        <taxon>Dothideomycetes</taxon>
        <taxon>Dothideomycetes incertae sedis</taxon>
        <taxon>Botryosphaeriales</taxon>
        <taxon>Botryosphaeriaceae</taxon>
        <taxon>Lasiodiplodia</taxon>
    </lineage>
</organism>
<dbReference type="EMBL" id="JAPUUL010001175">
    <property type="protein sequence ID" value="KAJ8128143.1"/>
    <property type="molecule type" value="Genomic_DNA"/>
</dbReference>
<dbReference type="Proteomes" id="UP001153332">
    <property type="component" value="Unassembled WGS sequence"/>
</dbReference>
<evidence type="ECO:0000313" key="1">
    <source>
        <dbReference type="EMBL" id="KAJ8128143.1"/>
    </source>
</evidence>
<sequence length="183" mass="19937">MRKRLGKAYDKDGQTAAKGTVIESLLEELLGHEFFLREPPRSAWRLDFGSTYAEDILQRYSSTSTEDLVATFTMFTARSIERAVVDFILPNTPTLREVVASGGGTRNTTLFKWLGDRIASHGVNLVLSDSYGMSAAYKEAIKFATLAFATKRGLANNVPAASGADRFAVLGKLTLAPRLAKGV</sequence>
<reference evidence="1" key="1">
    <citation type="submission" date="2022-12" db="EMBL/GenBank/DDBJ databases">
        <title>Genome Sequence of Lasiodiplodia mahajangana.</title>
        <authorList>
            <person name="Buettner E."/>
        </authorList>
    </citation>
    <scope>NUCLEOTIDE SEQUENCE</scope>
    <source>
        <strain evidence="1">VT137</strain>
    </source>
</reference>
<evidence type="ECO:0000313" key="2">
    <source>
        <dbReference type="Proteomes" id="UP001153332"/>
    </source>
</evidence>
<comment type="caution">
    <text evidence="1">The sequence shown here is derived from an EMBL/GenBank/DDBJ whole genome shotgun (WGS) entry which is preliminary data.</text>
</comment>